<evidence type="ECO:0000313" key="11">
    <source>
        <dbReference type="Proteomes" id="UP000193334"/>
    </source>
</evidence>
<dbReference type="InterPro" id="IPR049162">
    <property type="entry name" value="GH59_C"/>
</dbReference>
<accession>A0A1W6LQ37</accession>
<gene>
    <name evidence="10" type="ORF">STSP1_02287</name>
</gene>
<dbReference type="InterPro" id="IPR013785">
    <property type="entry name" value="Aldolase_TIM"/>
</dbReference>
<dbReference type="Proteomes" id="UP000193334">
    <property type="component" value="Chromosome"/>
</dbReference>
<dbReference type="InterPro" id="IPR036439">
    <property type="entry name" value="Dockerin_dom_sf"/>
</dbReference>
<evidence type="ECO:0000256" key="3">
    <source>
        <dbReference type="ARBA" id="ARBA00022919"/>
    </source>
</evidence>
<dbReference type="EC" id="3.2.1.46" evidence="2"/>
<keyword evidence="10" id="KW-0378">Hydrolase</keyword>
<dbReference type="Gene3D" id="2.60.120.560">
    <property type="entry name" value="Exo-inulinase, domain 1"/>
    <property type="match status" value="1"/>
</dbReference>
<dbReference type="PANTHER" id="PTHR15172">
    <property type="entry name" value="GALACTOCEREBROSIDASE"/>
    <property type="match status" value="1"/>
</dbReference>
<dbReference type="KEGG" id="pbp:STSP1_02287"/>
<feature type="domain" description="Glycosyl hydrolase family 59 C-terminal lectin" evidence="9">
    <location>
        <begin position="490"/>
        <end position="658"/>
    </location>
</feature>
<dbReference type="PANTHER" id="PTHR15172:SF1">
    <property type="entry name" value="GALACTOCEREBROSIDASE"/>
    <property type="match status" value="1"/>
</dbReference>
<dbReference type="GO" id="GO:0016020">
    <property type="term" value="C:membrane"/>
    <property type="evidence" value="ECO:0007669"/>
    <property type="project" value="GOC"/>
</dbReference>
<feature type="domain" description="Glycosyl hydrolase family 59 catalytic" evidence="8">
    <location>
        <begin position="45"/>
        <end position="352"/>
    </location>
</feature>
<feature type="chain" id="PRO_5012958547" description="galactosylceramidase" evidence="6">
    <location>
        <begin position="31"/>
        <end position="979"/>
    </location>
</feature>
<comment type="similarity">
    <text evidence="1">Belongs to the glycosyl hydrolase 59 family.</text>
</comment>
<dbReference type="STRING" id="1941349.STSP1_02287"/>
<dbReference type="Gene3D" id="3.20.20.80">
    <property type="entry name" value="Glycosidases"/>
    <property type="match status" value="1"/>
</dbReference>
<proteinExistence type="inferred from homology"/>
<evidence type="ECO:0000256" key="5">
    <source>
        <dbReference type="ARBA" id="ARBA00033098"/>
    </source>
</evidence>
<evidence type="ECO:0000313" key="10">
    <source>
        <dbReference type="EMBL" id="ARN57861.1"/>
    </source>
</evidence>
<evidence type="ECO:0000256" key="1">
    <source>
        <dbReference type="ARBA" id="ARBA00005637"/>
    </source>
</evidence>
<dbReference type="EMBL" id="CP021023">
    <property type="protein sequence ID" value="ARN57861.1"/>
    <property type="molecule type" value="Genomic_DNA"/>
</dbReference>
<dbReference type="InterPro" id="IPR049161">
    <property type="entry name" value="GH59_cat"/>
</dbReference>
<reference evidence="11" key="1">
    <citation type="submission" date="2017-04" db="EMBL/GenBank/DDBJ databases">
        <title>Comparative genomics and description of representatives of a novel lineage of planctomycetes thriving in anoxic sediments.</title>
        <authorList>
            <person name="Spring S."/>
            <person name="Bunk B."/>
            <person name="Sproer C."/>
        </authorList>
    </citation>
    <scope>NUCLEOTIDE SEQUENCE [LARGE SCALE GENOMIC DNA]</scope>
    <source>
        <strain evidence="11">ST-PulAB-D4</strain>
    </source>
</reference>
<dbReference type="InterPro" id="IPR000421">
    <property type="entry name" value="FA58C"/>
</dbReference>
<keyword evidence="3" id="KW-0443">Lipid metabolism</keyword>
<dbReference type="GO" id="GO:0004336">
    <property type="term" value="F:galactosylceramidase activity"/>
    <property type="evidence" value="ECO:0007669"/>
    <property type="project" value="UniProtKB-EC"/>
</dbReference>
<dbReference type="GO" id="GO:0006683">
    <property type="term" value="P:galactosylceramide catabolic process"/>
    <property type="evidence" value="ECO:0007669"/>
    <property type="project" value="InterPro"/>
</dbReference>
<evidence type="ECO:0000259" key="9">
    <source>
        <dbReference type="Pfam" id="PF21708"/>
    </source>
</evidence>
<dbReference type="RefSeq" id="WP_085756478.1">
    <property type="nucleotide sequence ID" value="NZ_CP021023.1"/>
</dbReference>
<feature type="signal peptide" evidence="6">
    <location>
        <begin position="1"/>
        <end position="30"/>
    </location>
</feature>
<dbReference type="SUPFAM" id="SSF49785">
    <property type="entry name" value="Galactose-binding domain-like"/>
    <property type="match status" value="1"/>
</dbReference>
<keyword evidence="3" id="KW-0746">Sphingolipid metabolism</keyword>
<protein>
    <recommendedName>
        <fullName evidence="2">galactosylceramidase</fullName>
        <ecNumber evidence="2">3.2.1.46</ecNumber>
    </recommendedName>
    <alternativeName>
        <fullName evidence="5">Galactosylceramidase</fullName>
    </alternativeName>
</protein>
<name>A0A1W6LQ37_9BACT</name>
<dbReference type="Pfam" id="PF00754">
    <property type="entry name" value="F5_F8_type_C"/>
    <property type="match status" value="1"/>
</dbReference>
<dbReference type="AlphaFoldDB" id="A0A1W6LQ37"/>
<keyword evidence="4" id="KW-0442">Lipid degradation</keyword>
<dbReference type="InterPro" id="IPR017853">
    <property type="entry name" value="GH"/>
</dbReference>
<keyword evidence="11" id="KW-1185">Reference proteome</keyword>
<evidence type="ECO:0000256" key="6">
    <source>
        <dbReference type="SAM" id="SignalP"/>
    </source>
</evidence>
<evidence type="ECO:0000256" key="2">
    <source>
        <dbReference type="ARBA" id="ARBA00012657"/>
    </source>
</evidence>
<dbReference type="Gene3D" id="2.60.120.260">
    <property type="entry name" value="Galactose-binding domain-like"/>
    <property type="match status" value="2"/>
</dbReference>
<sequence length="979" mass="109956" precursor="true">MKYFVFTKSSVASFFICALLLTALIGSVSASTQITLDSSDAGRRYDGIGVVSAGGNARLFDDYQEPYKSDVLDLLFKPKFGASLQVFKAEIGGSTSSTSGAEPSHAITRDELDSPVSRGYELWLMRQARNRNPEIMLGCLPWAYPYWLDGEECISCFCCPTQDTADYYVSFLDLAADEWGLSFDFVGAPQNEKNMEYPKDLDWIANTLKPTLVEAGYDLPIIAPDGGYHALDVFNHLDDDPAYDEVIDYVGVHRPIQKDRMPSESIINSGKTLWDSEDSAGNGTWHGARGIVSRMNQIYIDGRITQMLIWPPLDGAYEGVHCTNTGLIKTQTPWCGYYEISPSIWAIAHYTQFTELGWEYMNDACGKLSGEGNYAALKSPDAEDFTVVVYSENSEQLDFDISGFSADKLSVWRTQKRNSFVRMNDIAVSSGNFSIACEPDSIYTISTTSGQTKGSPSNPIPEYEDFPFPYSEDFEQYAEGETPDYLADMQGTFETAPSKAGRNGISLQQILPAMGDYTWIYTGEEPPAAMTLFGEMQWSNYEFSSDVFVEQEFVHISVRKGDTQKHAGYALVLNKNGKWKLSFDNVLEKDSVLVSGTVPDFNGDIWHNLKIRVAENKLAGYLDGRKLFTIEDDSRDKGQPCLGSSFDMNQFDNIQIKNTGRWKLIDNTSEDISWNGWYTYSNEDFISGNSHYTRDGGAVSTFTFNGRAAKIYGSLREDAGFFEVYINEEKDALVDCFSEERQLSTLLYETPEMSSGEHTVRILTTGEKNTQSSGNAVVIDAFAFTNEPPCTENEPVNLSLNSNAAASSEWGDYYSADLAADGDANTRWNSKQGDVNGSWLELSFFEPFVVSSVRLKEFRDRVLSHKIQYFDGIWKDLAEGDYIGDLKIHIFEPVKTHKIRLLITEAQTVPSICEFEVFPPLSDFNRDGKVNRMDIYTFSQNWLAYDCFNACECGYCDLRHDNRVDMLDFCFLSSDFQIR</sequence>
<dbReference type="Pfam" id="PF02057">
    <property type="entry name" value="Glyco_hydro_59"/>
    <property type="match status" value="1"/>
</dbReference>
<dbReference type="GO" id="GO:0005764">
    <property type="term" value="C:lysosome"/>
    <property type="evidence" value="ECO:0007669"/>
    <property type="project" value="TreeGrafter"/>
</dbReference>
<keyword evidence="6" id="KW-0732">Signal</keyword>
<dbReference type="SUPFAM" id="SSF63446">
    <property type="entry name" value="Type I dockerin domain"/>
    <property type="match status" value="1"/>
</dbReference>
<evidence type="ECO:0000256" key="4">
    <source>
        <dbReference type="ARBA" id="ARBA00022963"/>
    </source>
</evidence>
<evidence type="ECO:0000259" key="7">
    <source>
        <dbReference type="Pfam" id="PF00754"/>
    </source>
</evidence>
<evidence type="ECO:0000259" key="8">
    <source>
        <dbReference type="Pfam" id="PF02057"/>
    </source>
</evidence>
<feature type="domain" description="F5/8 type C" evidence="7">
    <location>
        <begin position="804"/>
        <end position="914"/>
    </location>
</feature>
<dbReference type="InterPro" id="IPR008979">
    <property type="entry name" value="Galactose-bd-like_sf"/>
</dbReference>
<dbReference type="Pfam" id="PF21708">
    <property type="entry name" value="Glyco_hydro_59_C"/>
    <property type="match status" value="1"/>
</dbReference>
<dbReference type="SUPFAM" id="SSF51445">
    <property type="entry name" value="(Trans)glycosidases"/>
    <property type="match status" value="1"/>
</dbReference>
<dbReference type="InterPro" id="IPR001286">
    <property type="entry name" value="Glyco_hydro_59"/>
</dbReference>
<dbReference type="GO" id="GO:0000272">
    <property type="term" value="P:polysaccharide catabolic process"/>
    <property type="evidence" value="ECO:0007669"/>
    <property type="project" value="InterPro"/>
</dbReference>
<dbReference type="Gene3D" id="3.20.20.70">
    <property type="entry name" value="Aldolase class I"/>
    <property type="match status" value="1"/>
</dbReference>
<organism evidence="10 11">
    <name type="scientific">Sedimentisphaera salicampi</name>
    <dbReference type="NCBI Taxonomy" id="1941349"/>
    <lineage>
        <taxon>Bacteria</taxon>
        <taxon>Pseudomonadati</taxon>
        <taxon>Planctomycetota</taxon>
        <taxon>Phycisphaerae</taxon>
        <taxon>Sedimentisphaerales</taxon>
        <taxon>Sedimentisphaeraceae</taxon>
        <taxon>Sedimentisphaera</taxon>
    </lineage>
</organism>